<dbReference type="AlphaFoldDB" id="A0A4C1TQ33"/>
<dbReference type="GO" id="GO:0003677">
    <property type="term" value="F:DNA binding"/>
    <property type="evidence" value="ECO:0007669"/>
    <property type="project" value="UniProtKB-KW"/>
</dbReference>
<dbReference type="Proteomes" id="UP000299102">
    <property type="component" value="Unassembled WGS sequence"/>
</dbReference>
<dbReference type="EMBL" id="BGZK01000076">
    <property type="protein sequence ID" value="GBP16083.1"/>
    <property type="molecule type" value="Genomic_DNA"/>
</dbReference>
<feature type="region of interest" description="Disordered" evidence="1">
    <location>
        <begin position="150"/>
        <end position="180"/>
    </location>
</feature>
<evidence type="ECO:0000256" key="1">
    <source>
        <dbReference type="SAM" id="MobiDB-lite"/>
    </source>
</evidence>
<comment type="caution">
    <text evidence="2">The sequence shown here is derived from an EMBL/GenBank/DDBJ whole genome shotgun (WGS) entry which is preliminary data.</text>
</comment>
<feature type="compositionally biased region" description="Low complexity" evidence="1">
    <location>
        <begin position="154"/>
        <end position="174"/>
    </location>
</feature>
<dbReference type="SUPFAM" id="SSF57716">
    <property type="entry name" value="Glucocorticoid receptor-like (DNA-binding domain)"/>
    <property type="match status" value="1"/>
</dbReference>
<protein>
    <recommendedName>
        <fullName evidence="4">THAP-type domain-containing protein</fullName>
    </recommendedName>
</protein>
<dbReference type="OrthoDB" id="8123506at2759"/>
<evidence type="ECO:0000313" key="3">
    <source>
        <dbReference type="Proteomes" id="UP000299102"/>
    </source>
</evidence>
<name>A0A4C1TQ33_EUMVA</name>
<proteinExistence type="predicted"/>
<evidence type="ECO:0000313" key="2">
    <source>
        <dbReference type="EMBL" id="GBP16083.1"/>
    </source>
</evidence>
<reference evidence="2 3" key="1">
    <citation type="journal article" date="2019" name="Commun. Biol.">
        <title>The bagworm genome reveals a unique fibroin gene that provides high tensile strength.</title>
        <authorList>
            <person name="Kono N."/>
            <person name="Nakamura H."/>
            <person name="Ohtoshi R."/>
            <person name="Tomita M."/>
            <person name="Numata K."/>
            <person name="Arakawa K."/>
        </authorList>
    </citation>
    <scope>NUCLEOTIDE SEQUENCE [LARGE SCALE GENOMIC DNA]</scope>
</reference>
<sequence>MNNEYCVVPHRFNSNVKTPDKLLFFNVPEDPKFREKWMTAVRQVDTTGPQTVAFCYEDHFDIFRLAILESFLDGRITYSVEVVPREKRPVRAVLLQGVPSTHLRVPRGVDALNDGDAQFVCSRIGRYAIVDHSGRLIVVSTAVMLSRRRRQRPRVSSAADARAPGAGRAGASPPVCRGSR</sequence>
<evidence type="ECO:0008006" key="4">
    <source>
        <dbReference type="Google" id="ProtNLM"/>
    </source>
</evidence>
<dbReference type="GO" id="GO:0008270">
    <property type="term" value="F:zinc ion binding"/>
    <property type="evidence" value="ECO:0007669"/>
    <property type="project" value="UniProtKB-KW"/>
</dbReference>
<organism evidence="2 3">
    <name type="scientific">Eumeta variegata</name>
    <name type="common">Bagworm moth</name>
    <name type="synonym">Eumeta japonica</name>
    <dbReference type="NCBI Taxonomy" id="151549"/>
    <lineage>
        <taxon>Eukaryota</taxon>
        <taxon>Metazoa</taxon>
        <taxon>Ecdysozoa</taxon>
        <taxon>Arthropoda</taxon>
        <taxon>Hexapoda</taxon>
        <taxon>Insecta</taxon>
        <taxon>Pterygota</taxon>
        <taxon>Neoptera</taxon>
        <taxon>Endopterygota</taxon>
        <taxon>Lepidoptera</taxon>
        <taxon>Glossata</taxon>
        <taxon>Ditrysia</taxon>
        <taxon>Tineoidea</taxon>
        <taxon>Psychidae</taxon>
        <taxon>Oiketicinae</taxon>
        <taxon>Eumeta</taxon>
    </lineage>
</organism>
<keyword evidence="3" id="KW-1185">Reference proteome</keyword>
<accession>A0A4C1TQ33</accession>
<gene>
    <name evidence="2" type="ORF">EVAR_94421_1</name>
</gene>